<organism evidence="6 7">
    <name type="scientific">Xyrichtys novacula</name>
    <name type="common">Pearly razorfish</name>
    <name type="synonym">Hemipteronotus novacula</name>
    <dbReference type="NCBI Taxonomy" id="13765"/>
    <lineage>
        <taxon>Eukaryota</taxon>
        <taxon>Metazoa</taxon>
        <taxon>Chordata</taxon>
        <taxon>Craniata</taxon>
        <taxon>Vertebrata</taxon>
        <taxon>Euteleostomi</taxon>
        <taxon>Actinopterygii</taxon>
        <taxon>Neopterygii</taxon>
        <taxon>Teleostei</taxon>
        <taxon>Neoteleostei</taxon>
        <taxon>Acanthomorphata</taxon>
        <taxon>Eupercaria</taxon>
        <taxon>Labriformes</taxon>
        <taxon>Labridae</taxon>
        <taxon>Xyrichtys</taxon>
    </lineage>
</organism>
<sequence>MNHMGAVLQPLLSETHQPFYYTSLWDQHLGANMEVKEEILEILQKVWTKLQELPQASPLELGAFFVLILFVATVLFLVVLSCESLSREWISEQDMAVESVPELTKLIEAPEDWTEWFLYRLHQEPWAVGGAVVIGLFMLGILSLVVFALLYGCCCSQAPENHKLKRRKKSENRVI</sequence>
<evidence type="ECO:0000256" key="4">
    <source>
        <dbReference type="ARBA" id="ARBA00023136"/>
    </source>
</evidence>
<reference evidence="6" key="1">
    <citation type="submission" date="2023-08" db="EMBL/GenBank/DDBJ databases">
        <authorList>
            <person name="Alioto T."/>
            <person name="Alioto T."/>
            <person name="Gomez Garrido J."/>
        </authorList>
    </citation>
    <scope>NUCLEOTIDE SEQUENCE</scope>
</reference>
<accession>A0AAV1H6S0</accession>
<evidence type="ECO:0000256" key="3">
    <source>
        <dbReference type="ARBA" id="ARBA00022989"/>
    </source>
</evidence>
<dbReference type="GO" id="GO:0016020">
    <property type="term" value="C:membrane"/>
    <property type="evidence" value="ECO:0007669"/>
    <property type="project" value="UniProtKB-SubCell"/>
</dbReference>
<comment type="subcellular location">
    <subcellularLocation>
        <location evidence="1">Membrane</location>
        <topology evidence="1">Single-pass membrane protein</topology>
    </subcellularLocation>
</comment>
<evidence type="ECO:0000313" key="6">
    <source>
        <dbReference type="EMBL" id="CAJ1081119.1"/>
    </source>
</evidence>
<gene>
    <name evidence="6" type="ORF">XNOV1_A037019</name>
</gene>
<dbReference type="PANTHER" id="PTHR37344:SF1">
    <property type="entry name" value="SMALL INTEGRAL MEMBRANE PROTEIN 5"/>
    <property type="match status" value="1"/>
</dbReference>
<feature type="transmembrane region" description="Helical" evidence="5">
    <location>
        <begin position="126"/>
        <end position="151"/>
    </location>
</feature>
<evidence type="ECO:0000256" key="2">
    <source>
        <dbReference type="ARBA" id="ARBA00022692"/>
    </source>
</evidence>
<keyword evidence="4 5" id="KW-0472">Membrane</keyword>
<evidence type="ECO:0000313" key="7">
    <source>
        <dbReference type="Proteomes" id="UP001178508"/>
    </source>
</evidence>
<dbReference type="Pfam" id="PF15831">
    <property type="entry name" value="SMIM5_18_22"/>
    <property type="match status" value="1"/>
</dbReference>
<keyword evidence="3 5" id="KW-1133">Transmembrane helix</keyword>
<feature type="transmembrane region" description="Helical" evidence="5">
    <location>
        <begin position="61"/>
        <end position="80"/>
    </location>
</feature>
<dbReference type="CDD" id="cd20254">
    <property type="entry name" value="CASIMO1_SMIM5"/>
    <property type="match status" value="1"/>
</dbReference>
<protein>
    <submittedName>
        <fullName evidence="6">Uncharacterized protein</fullName>
    </submittedName>
</protein>
<evidence type="ECO:0000256" key="5">
    <source>
        <dbReference type="SAM" id="Phobius"/>
    </source>
</evidence>
<evidence type="ECO:0000256" key="1">
    <source>
        <dbReference type="ARBA" id="ARBA00004167"/>
    </source>
</evidence>
<dbReference type="Proteomes" id="UP001178508">
    <property type="component" value="Chromosome 19"/>
</dbReference>
<dbReference type="AlphaFoldDB" id="A0AAV1H6S0"/>
<proteinExistence type="predicted"/>
<dbReference type="InterPro" id="IPR047133">
    <property type="entry name" value="SMIM5"/>
</dbReference>
<keyword evidence="7" id="KW-1185">Reference proteome</keyword>
<dbReference type="EMBL" id="OY660882">
    <property type="protein sequence ID" value="CAJ1081119.1"/>
    <property type="molecule type" value="Genomic_DNA"/>
</dbReference>
<dbReference type="InterPro" id="IPR031671">
    <property type="entry name" value="SMIM5/18/22"/>
</dbReference>
<name>A0AAV1H6S0_XYRNO</name>
<dbReference type="PANTHER" id="PTHR37344">
    <property type="entry name" value="SMALL INTEGRAL MEMBRANE PROTEIN 5"/>
    <property type="match status" value="1"/>
</dbReference>
<keyword evidence="2 5" id="KW-0812">Transmembrane</keyword>